<dbReference type="OrthoDB" id="1819715at2"/>
<dbReference type="Gene3D" id="1.10.1330.10">
    <property type="entry name" value="Dockerin domain"/>
    <property type="match status" value="2"/>
</dbReference>
<evidence type="ECO:0000313" key="4">
    <source>
        <dbReference type="EMBL" id="PWJ15163.1"/>
    </source>
</evidence>
<gene>
    <name evidence="4" type="ORF">IE37_00054</name>
</gene>
<dbReference type="CDD" id="cd14255">
    <property type="entry name" value="Dockerin_III"/>
    <property type="match status" value="1"/>
</dbReference>
<feature type="compositionally biased region" description="Low complexity" evidence="1">
    <location>
        <begin position="35"/>
        <end position="60"/>
    </location>
</feature>
<accession>A0A315Y5C3</accession>
<dbReference type="RefSeq" id="WP_109724987.1">
    <property type="nucleotide sequence ID" value="NZ_QGDI01000001.1"/>
</dbReference>
<feature type="signal peptide" evidence="2">
    <location>
        <begin position="1"/>
        <end position="26"/>
    </location>
</feature>
<dbReference type="InterPro" id="IPR016134">
    <property type="entry name" value="Dockerin_dom"/>
</dbReference>
<feature type="domain" description="Dockerin" evidence="3">
    <location>
        <begin position="229"/>
        <end position="301"/>
    </location>
</feature>
<dbReference type="GO" id="GO:0000272">
    <property type="term" value="P:polysaccharide catabolic process"/>
    <property type="evidence" value="ECO:0007669"/>
    <property type="project" value="InterPro"/>
</dbReference>
<keyword evidence="2" id="KW-0732">Signal</keyword>
<evidence type="ECO:0000313" key="5">
    <source>
        <dbReference type="Proteomes" id="UP000245720"/>
    </source>
</evidence>
<dbReference type="PROSITE" id="PS51766">
    <property type="entry name" value="DOCKERIN"/>
    <property type="match status" value="1"/>
</dbReference>
<dbReference type="Pfam" id="PF00404">
    <property type="entry name" value="Dockerin_1"/>
    <property type="match status" value="1"/>
</dbReference>
<name>A0A315Y5C3_RUMFL</name>
<dbReference type="InterPro" id="IPR002105">
    <property type="entry name" value="Dockerin_1_rpt"/>
</dbReference>
<protein>
    <recommendedName>
        <fullName evidence="3">Dockerin domain-containing protein</fullName>
    </recommendedName>
</protein>
<dbReference type="EMBL" id="QGDI01000001">
    <property type="protein sequence ID" value="PWJ15163.1"/>
    <property type="molecule type" value="Genomic_DNA"/>
</dbReference>
<reference evidence="4 5" key="1">
    <citation type="submission" date="2018-05" db="EMBL/GenBank/DDBJ databases">
        <title>The Hungate 1000. A catalogue of reference genomes from the rumen microbiome.</title>
        <authorList>
            <person name="Kelly W."/>
        </authorList>
    </citation>
    <scope>NUCLEOTIDE SEQUENCE [LARGE SCALE GENOMIC DNA]</scope>
    <source>
        <strain evidence="4 5">SAb67</strain>
    </source>
</reference>
<evidence type="ECO:0000256" key="1">
    <source>
        <dbReference type="SAM" id="MobiDB-lite"/>
    </source>
</evidence>
<comment type="caution">
    <text evidence="4">The sequence shown here is derived from an EMBL/GenBank/DDBJ whole genome shotgun (WGS) entry which is preliminary data.</text>
</comment>
<sequence>MIIKHSISALASAVLLSGAVAAAAYAAESNNKPVSADSDTAAGTTVTSTTSTAPSDSTTEPTTLKKYNITFLDFDNKPLTVLEVEEGDPIDYSEVDITKLHKHINEYTEQDFCAWDIKPDFADQDYTIHALSKTASITFSKYPEKHRYFSAKGNVSLNGLEASIKMTVQTPQKDKDGKFINEENIVDISSSCIAKPNTLEEAFANGDKATITVYPVGDQKPLCKFDIICHRNLGDVNEDGSIDSTDASLVLTTYAEMAASKEFKVSDKVLKLSDVNLDGKLDARDASHILKYYAVSSTISETIDWEYFFDYDKILDSK</sequence>
<proteinExistence type="predicted"/>
<dbReference type="InterPro" id="IPR036439">
    <property type="entry name" value="Dockerin_dom_sf"/>
</dbReference>
<dbReference type="Proteomes" id="UP000245720">
    <property type="component" value="Unassembled WGS sequence"/>
</dbReference>
<organism evidence="4 5">
    <name type="scientific">Ruminococcus flavefaciens</name>
    <dbReference type="NCBI Taxonomy" id="1265"/>
    <lineage>
        <taxon>Bacteria</taxon>
        <taxon>Bacillati</taxon>
        <taxon>Bacillota</taxon>
        <taxon>Clostridia</taxon>
        <taxon>Eubacteriales</taxon>
        <taxon>Oscillospiraceae</taxon>
        <taxon>Ruminococcus</taxon>
    </lineage>
</organism>
<feature type="chain" id="PRO_5016382392" description="Dockerin domain-containing protein" evidence="2">
    <location>
        <begin position="27"/>
        <end position="318"/>
    </location>
</feature>
<feature type="region of interest" description="Disordered" evidence="1">
    <location>
        <begin position="32"/>
        <end position="60"/>
    </location>
</feature>
<dbReference type="AlphaFoldDB" id="A0A315Y5C3"/>
<dbReference type="GO" id="GO:0004553">
    <property type="term" value="F:hydrolase activity, hydrolyzing O-glycosyl compounds"/>
    <property type="evidence" value="ECO:0007669"/>
    <property type="project" value="InterPro"/>
</dbReference>
<dbReference type="SUPFAM" id="SSF63446">
    <property type="entry name" value="Type I dockerin domain"/>
    <property type="match status" value="1"/>
</dbReference>
<evidence type="ECO:0000259" key="3">
    <source>
        <dbReference type="PROSITE" id="PS51766"/>
    </source>
</evidence>
<evidence type="ECO:0000256" key="2">
    <source>
        <dbReference type="SAM" id="SignalP"/>
    </source>
</evidence>